<dbReference type="GO" id="GO:0043565">
    <property type="term" value="F:sequence-specific DNA binding"/>
    <property type="evidence" value="ECO:0007669"/>
    <property type="project" value="InterPro"/>
</dbReference>
<dbReference type="EMBL" id="MNXQ01000015">
    <property type="protein sequence ID" value="OIP04059.1"/>
    <property type="molecule type" value="Genomic_DNA"/>
</dbReference>
<organism evidence="1 2">
    <name type="scientific">Candidatus Beckwithbacteria bacterium CG2_30_44_31</name>
    <dbReference type="NCBI Taxonomy" id="1805035"/>
    <lineage>
        <taxon>Bacteria</taxon>
        <taxon>Candidatus Beckwithiibacteriota</taxon>
    </lineage>
</organism>
<dbReference type="InterPro" id="IPR000831">
    <property type="entry name" value="Trp_repress"/>
</dbReference>
<dbReference type="InterPro" id="IPR013368">
    <property type="entry name" value="YecD_YerC"/>
</dbReference>
<gene>
    <name evidence="1" type="ORF">AUK18_00785</name>
</gene>
<sequence length="123" mass="13985">MQVSKKNVNKQVEKRIFKSLYQVLADLKKPEEVKKFLDDVLSKTEKTVLAKRLGIAWYLNKKRSYDVIRQDLKVSSATIATVQSWLDKGGEGLNSAIKAIEADEWAGEMAAKVKKSVKQIFKK</sequence>
<dbReference type="NCBIfam" id="TIGR02531">
    <property type="entry name" value="yecD_yerC"/>
    <property type="match status" value="1"/>
</dbReference>
<evidence type="ECO:0000313" key="2">
    <source>
        <dbReference type="Proteomes" id="UP000183605"/>
    </source>
</evidence>
<evidence type="ECO:0008006" key="3">
    <source>
        <dbReference type="Google" id="ProtNLM"/>
    </source>
</evidence>
<reference evidence="1 2" key="1">
    <citation type="journal article" date="2016" name="Environ. Microbiol.">
        <title>Genomic resolution of a cold subsurface aquifer community provides metabolic insights for novel microbes adapted to high CO concentrations.</title>
        <authorList>
            <person name="Probst A.J."/>
            <person name="Castelle C.J."/>
            <person name="Singh A."/>
            <person name="Brown C.T."/>
            <person name="Anantharaman K."/>
            <person name="Sharon I."/>
            <person name="Hug L.A."/>
            <person name="Burstein D."/>
            <person name="Emerson J.B."/>
            <person name="Thomas B.C."/>
            <person name="Banfield J.F."/>
        </authorList>
    </citation>
    <scope>NUCLEOTIDE SEQUENCE [LARGE SCALE GENOMIC DNA]</scope>
    <source>
        <strain evidence="1">CG2_30_44_31</strain>
    </source>
</reference>
<dbReference type="AlphaFoldDB" id="A0A1J5AYY7"/>
<protein>
    <recommendedName>
        <fullName evidence="3">TrpR like protein, YerC/YecD</fullName>
    </recommendedName>
</protein>
<dbReference type="InterPro" id="IPR038116">
    <property type="entry name" value="TrpR-like_sf"/>
</dbReference>
<dbReference type="Proteomes" id="UP000183605">
    <property type="component" value="Unassembled WGS sequence"/>
</dbReference>
<dbReference type="Gene3D" id="1.10.1270.10">
    <property type="entry name" value="TrpR-like"/>
    <property type="match status" value="1"/>
</dbReference>
<accession>A0A1J5AYY7</accession>
<evidence type="ECO:0000313" key="1">
    <source>
        <dbReference type="EMBL" id="OIP04059.1"/>
    </source>
</evidence>
<dbReference type="SUPFAM" id="SSF48295">
    <property type="entry name" value="TrpR-like"/>
    <property type="match status" value="1"/>
</dbReference>
<dbReference type="PANTHER" id="PTHR40080">
    <property type="entry name" value="LMO1763 PROTEIN"/>
    <property type="match status" value="1"/>
</dbReference>
<dbReference type="Pfam" id="PF01371">
    <property type="entry name" value="Trp_repressor"/>
    <property type="match status" value="1"/>
</dbReference>
<comment type="caution">
    <text evidence="1">The sequence shown here is derived from an EMBL/GenBank/DDBJ whole genome shotgun (WGS) entry which is preliminary data.</text>
</comment>
<name>A0A1J5AYY7_9BACT</name>
<dbReference type="GO" id="GO:0003700">
    <property type="term" value="F:DNA-binding transcription factor activity"/>
    <property type="evidence" value="ECO:0007669"/>
    <property type="project" value="InterPro"/>
</dbReference>
<proteinExistence type="predicted"/>
<dbReference type="PANTHER" id="PTHR40080:SF1">
    <property type="entry name" value="TRPR-LIKE PROTEIN YERC_YECD"/>
    <property type="match status" value="1"/>
</dbReference>
<dbReference type="InterPro" id="IPR010921">
    <property type="entry name" value="Trp_repressor/repl_initiator"/>
</dbReference>